<organism evidence="1 2">
    <name type="scientific">Funneliformis caledonium</name>
    <dbReference type="NCBI Taxonomy" id="1117310"/>
    <lineage>
        <taxon>Eukaryota</taxon>
        <taxon>Fungi</taxon>
        <taxon>Fungi incertae sedis</taxon>
        <taxon>Mucoromycota</taxon>
        <taxon>Glomeromycotina</taxon>
        <taxon>Glomeromycetes</taxon>
        <taxon>Glomerales</taxon>
        <taxon>Glomeraceae</taxon>
        <taxon>Funneliformis</taxon>
    </lineage>
</organism>
<comment type="caution">
    <text evidence="1">The sequence shown here is derived from an EMBL/GenBank/DDBJ whole genome shotgun (WGS) entry which is preliminary data.</text>
</comment>
<reference evidence="1" key="1">
    <citation type="submission" date="2021-06" db="EMBL/GenBank/DDBJ databases">
        <authorList>
            <person name="Kallberg Y."/>
            <person name="Tangrot J."/>
            <person name="Rosling A."/>
        </authorList>
    </citation>
    <scope>NUCLEOTIDE SEQUENCE</scope>
    <source>
        <strain evidence="1">UK204</strain>
    </source>
</reference>
<evidence type="ECO:0000313" key="2">
    <source>
        <dbReference type="Proteomes" id="UP000789570"/>
    </source>
</evidence>
<proteinExistence type="predicted"/>
<evidence type="ECO:0000313" key="1">
    <source>
        <dbReference type="EMBL" id="CAG8635258.1"/>
    </source>
</evidence>
<keyword evidence="2" id="KW-1185">Reference proteome</keyword>
<dbReference type="AlphaFoldDB" id="A0A9N9GY85"/>
<dbReference type="Proteomes" id="UP000789570">
    <property type="component" value="Unassembled WGS sequence"/>
</dbReference>
<name>A0A9N9GY85_9GLOM</name>
<sequence length="157" mass="18206">MSETPLESEEDFVQSIVDKFCENQSKVIEVTTGFRPSEPAHTSTGREWNLLEKMEPWSHVIPVESRPSNEDTYNFNSNATNNVAMSELSNDDGTQHEKDLLALLKMLKDKYPFQYETNKNILYDFEIKKFAKLYCITNFCPVLSCYDSIFWLKDPGK</sequence>
<gene>
    <name evidence="1" type="ORF">FCALED_LOCUS10281</name>
</gene>
<protein>
    <submittedName>
        <fullName evidence="1">6561_t:CDS:1</fullName>
    </submittedName>
</protein>
<dbReference type="OrthoDB" id="2345161at2759"/>
<accession>A0A9N9GY85</accession>
<dbReference type="EMBL" id="CAJVPQ010003703">
    <property type="protein sequence ID" value="CAG8635258.1"/>
    <property type="molecule type" value="Genomic_DNA"/>
</dbReference>